<feature type="non-terminal residue" evidence="6">
    <location>
        <position position="104"/>
    </location>
</feature>
<keyword evidence="2 5" id="KW-0812">Transmembrane</keyword>
<feature type="transmembrane region" description="Helical" evidence="5">
    <location>
        <begin position="45"/>
        <end position="65"/>
    </location>
</feature>
<feature type="transmembrane region" description="Helical" evidence="5">
    <location>
        <begin position="71"/>
        <end position="89"/>
    </location>
</feature>
<gene>
    <name evidence="6" type="ORF">OTU49_013333</name>
</gene>
<proteinExistence type="predicted"/>
<dbReference type="PANTHER" id="PTHR23507:SF1">
    <property type="entry name" value="FI18259P1-RELATED"/>
    <property type="match status" value="1"/>
</dbReference>
<comment type="subcellular location">
    <subcellularLocation>
        <location evidence="1">Membrane</location>
        <topology evidence="1">Multi-pass membrane protein</topology>
    </subcellularLocation>
</comment>
<keyword evidence="3 5" id="KW-1133">Transmembrane helix</keyword>
<sequence length="104" mass="11272">AFTRHVLGWQATDYSLWVTYKNLLATTGSLVAVPLLSGRLGVSDNLLAVVGAMSGVIEYVIYGCISDSRPYFIWIAPVAALLLNSCTIAQRAMMTKFVSKDEIG</sequence>
<feature type="non-terminal residue" evidence="6">
    <location>
        <position position="1"/>
    </location>
</feature>
<evidence type="ECO:0000313" key="6">
    <source>
        <dbReference type="EMBL" id="KAK8754139.1"/>
    </source>
</evidence>
<accession>A0AAW0YV00</accession>
<evidence type="ECO:0000256" key="2">
    <source>
        <dbReference type="ARBA" id="ARBA00022692"/>
    </source>
</evidence>
<reference evidence="6 7" key="1">
    <citation type="journal article" date="2024" name="BMC Genomics">
        <title>Genome assembly of redclaw crayfish (Cherax quadricarinatus) provides insights into its immune adaptation and hypoxia tolerance.</title>
        <authorList>
            <person name="Liu Z."/>
            <person name="Zheng J."/>
            <person name="Li H."/>
            <person name="Fang K."/>
            <person name="Wang S."/>
            <person name="He J."/>
            <person name="Zhou D."/>
            <person name="Weng S."/>
            <person name="Chi M."/>
            <person name="Gu Z."/>
            <person name="He J."/>
            <person name="Li F."/>
            <person name="Wang M."/>
        </authorList>
    </citation>
    <scope>NUCLEOTIDE SEQUENCE [LARGE SCALE GENOMIC DNA]</scope>
    <source>
        <strain evidence="6">ZL_2023a</strain>
    </source>
</reference>
<evidence type="ECO:0000256" key="1">
    <source>
        <dbReference type="ARBA" id="ARBA00004141"/>
    </source>
</evidence>
<dbReference type="PANTHER" id="PTHR23507">
    <property type="entry name" value="ZGC:174356"/>
    <property type="match status" value="1"/>
</dbReference>
<dbReference type="AlphaFoldDB" id="A0AAW0YV00"/>
<dbReference type="GO" id="GO:0016020">
    <property type="term" value="C:membrane"/>
    <property type="evidence" value="ECO:0007669"/>
    <property type="project" value="UniProtKB-SubCell"/>
</dbReference>
<dbReference type="Proteomes" id="UP001445076">
    <property type="component" value="Unassembled WGS sequence"/>
</dbReference>
<comment type="caution">
    <text evidence="6">The sequence shown here is derived from an EMBL/GenBank/DDBJ whole genome shotgun (WGS) entry which is preliminary data.</text>
</comment>
<evidence type="ECO:0000256" key="4">
    <source>
        <dbReference type="ARBA" id="ARBA00023136"/>
    </source>
</evidence>
<evidence type="ECO:0000256" key="5">
    <source>
        <dbReference type="SAM" id="Phobius"/>
    </source>
</evidence>
<evidence type="ECO:0000256" key="3">
    <source>
        <dbReference type="ARBA" id="ARBA00022989"/>
    </source>
</evidence>
<name>A0AAW0YV00_CHEQU</name>
<protein>
    <submittedName>
        <fullName evidence="6">Uncharacterized protein</fullName>
    </submittedName>
</protein>
<dbReference type="GO" id="GO:0022857">
    <property type="term" value="F:transmembrane transporter activity"/>
    <property type="evidence" value="ECO:0007669"/>
    <property type="project" value="TreeGrafter"/>
</dbReference>
<evidence type="ECO:0000313" key="7">
    <source>
        <dbReference type="Proteomes" id="UP001445076"/>
    </source>
</evidence>
<feature type="transmembrane region" description="Helical" evidence="5">
    <location>
        <begin position="20"/>
        <end position="38"/>
    </location>
</feature>
<dbReference type="EMBL" id="JARKIK010000001">
    <property type="protein sequence ID" value="KAK8754139.1"/>
    <property type="molecule type" value="Genomic_DNA"/>
</dbReference>
<keyword evidence="4 5" id="KW-0472">Membrane</keyword>
<organism evidence="6 7">
    <name type="scientific">Cherax quadricarinatus</name>
    <name type="common">Australian red claw crayfish</name>
    <dbReference type="NCBI Taxonomy" id="27406"/>
    <lineage>
        <taxon>Eukaryota</taxon>
        <taxon>Metazoa</taxon>
        <taxon>Ecdysozoa</taxon>
        <taxon>Arthropoda</taxon>
        <taxon>Crustacea</taxon>
        <taxon>Multicrustacea</taxon>
        <taxon>Malacostraca</taxon>
        <taxon>Eumalacostraca</taxon>
        <taxon>Eucarida</taxon>
        <taxon>Decapoda</taxon>
        <taxon>Pleocyemata</taxon>
        <taxon>Astacidea</taxon>
        <taxon>Parastacoidea</taxon>
        <taxon>Parastacidae</taxon>
        <taxon>Cherax</taxon>
    </lineage>
</organism>
<keyword evidence="7" id="KW-1185">Reference proteome</keyword>